<sequence>MNYHTQIKLHRKEYCSFLTTKEGLIILALLIELKFQYEYNLVWFRGNFRRKNEERNNYIFWTGLLRFTSISVDWMQTGNAPEDEICSIDPPENSGRLLSICDGIHAALMLILLLGLNC</sequence>
<name>A0A0X3QDN1_SCHSO</name>
<dbReference type="AlphaFoldDB" id="A0A0X3QDN1"/>
<organism evidence="1">
    <name type="scientific">Schistocephalus solidus</name>
    <name type="common">Tapeworm</name>
    <dbReference type="NCBI Taxonomy" id="70667"/>
    <lineage>
        <taxon>Eukaryota</taxon>
        <taxon>Metazoa</taxon>
        <taxon>Spiralia</taxon>
        <taxon>Lophotrochozoa</taxon>
        <taxon>Platyhelminthes</taxon>
        <taxon>Cestoda</taxon>
        <taxon>Eucestoda</taxon>
        <taxon>Diphyllobothriidea</taxon>
        <taxon>Diphyllobothriidae</taxon>
        <taxon>Schistocephalus</taxon>
    </lineage>
</organism>
<evidence type="ECO:0000313" key="1">
    <source>
        <dbReference type="EMBL" id="JAP57576.1"/>
    </source>
</evidence>
<gene>
    <name evidence="1" type="ORF">TR116254</name>
</gene>
<dbReference type="EMBL" id="GEEE01005649">
    <property type="protein sequence ID" value="JAP57576.1"/>
    <property type="molecule type" value="Transcribed_RNA"/>
</dbReference>
<protein>
    <submittedName>
        <fullName evidence="1">Uncharacterized protein</fullName>
    </submittedName>
</protein>
<reference evidence="1" key="1">
    <citation type="submission" date="2016-01" db="EMBL/GenBank/DDBJ databases">
        <title>Reference transcriptome for the parasite Schistocephalus solidus: insights into the molecular evolution of parasitism.</title>
        <authorList>
            <person name="Hebert F.O."/>
            <person name="Grambauer S."/>
            <person name="Barber I."/>
            <person name="Landry C.R."/>
            <person name="Aubin-Horth N."/>
        </authorList>
    </citation>
    <scope>NUCLEOTIDE SEQUENCE</scope>
</reference>
<accession>A0A0X3QDN1</accession>
<proteinExistence type="predicted"/>